<accession>A0A256GXW6</accession>
<comment type="caution">
    <text evidence="3">The sequence shown here is derived from an EMBL/GenBank/DDBJ whole genome shotgun (WGS) entry which is preliminary data.</text>
</comment>
<dbReference type="SUPFAM" id="SSF52309">
    <property type="entry name" value="N-(deoxy)ribosyltransferase-like"/>
    <property type="match status" value="1"/>
</dbReference>
<organism evidence="3 4">
    <name type="scientific">Brucella lupini</name>
    <dbReference type="NCBI Taxonomy" id="255457"/>
    <lineage>
        <taxon>Bacteria</taxon>
        <taxon>Pseudomonadati</taxon>
        <taxon>Pseudomonadota</taxon>
        <taxon>Alphaproteobacteria</taxon>
        <taxon>Hyphomicrobiales</taxon>
        <taxon>Brucellaceae</taxon>
        <taxon>Brucella/Ochrobactrum group</taxon>
        <taxon>Brucella</taxon>
    </lineage>
</organism>
<evidence type="ECO:0000313" key="3">
    <source>
        <dbReference type="EMBL" id="OYR31371.1"/>
    </source>
</evidence>
<feature type="domain" description="Carbohydrate kinase PfkB" evidence="1">
    <location>
        <begin position="149"/>
        <end position="253"/>
    </location>
</feature>
<keyword evidence="3" id="KW-0808">Transferase</keyword>
<dbReference type="InterPro" id="IPR051239">
    <property type="entry name" value="2'-dNMP_N-hydrolase"/>
</dbReference>
<sequence length="396" mass="42958">MTEIDIVGGVYRERVAFPYWDELIGSAGRSALALNGLVDTVRLHTCLSEPEEIVGDAQFRGVGIDLRVTRRSEPVEFDYVHTLAVPKIYLDWNAVPVSMPDVQGYVVVKFGMMEADPIVHATFAIYDPQSAFKPVSFARNGSTAEHLAIVANKGEILSMSGAKTVDDAVRTLQSTQNVKVIVVKDGIEGAHVYANGSCHHVPAYKTRNVFSLGSGDMFVSAFAYGWAIAGMSPFETAEFASQSVAEYIETRSTKIEPPGSTNIKTREAVRKAGGMIYLAGPFRETGQRMLINDARSHLRSLGMSVFSPIHDIGPGSASLVVHRDLAAVRECDAVFAILNGSSPGTVFEVGFATALNKPVFCVAQNMRDVDIKLPRGSGAFIHDDYVSALHQIAWRS</sequence>
<gene>
    <name evidence="3" type="ORF">CES86_0863</name>
    <name evidence="2" type="ORF">F9L03_11745</name>
</gene>
<reference evidence="3 4" key="1">
    <citation type="submission" date="2017-07" db="EMBL/GenBank/DDBJ databases">
        <title>Draft genome of Ochrobactrum lupini type strain LUP21.</title>
        <authorList>
            <person name="Krzyzanowska D.M."/>
            <person name="Jafra S."/>
        </authorList>
    </citation>
    <scope>NUCLEOTIDE SEQUENCE [LARGE SCALE GENOMIC DNA]</scope>
    <source>
        <strain evidence="3 4">LUP21</strain>
    </source>
</reference>
<dbReference type="Proteomes" id="UP000435957">
    <property type="component" value="Unassembled WGS sequence"/>
</dbReference>
<dbReference type="EMBL" id="NNRN01000038">
    <property type="protein sequence ID" value="OYR31371.1"/>
    <property type="molecule type" value="Genomic_DNA"/>
</dbReference>
<reference evidence="2 5" key="2">
    <citation type="submission" date="2019-09" db="EMBL/GenBank/DDBJ databases">
        <title>Taxonomic organization of the family Brucellaceae based on a phylogenomic approach.</title>
        <authorList>
            <person name="Leclercq S."/>
            <person name="Cloeckaert A."/>
            <person name="Zygmunt M.S."/>
        </authorList>
    </citation>
    <scope>NUCLEOTIDE SEQUENCE [LARGE SCALE GENOMIC DNA]</scope>
    <source>
        <strain evidence="2 5">LUP23</strain>
    </source>
</reference>
<dbReference type="AlphaFoldDB" id="A0A256GXW6"/>
<dbReference type="GO" id="GO:0070694">
    <property type="term" value="F:5-hydroxymethyl-dUMP N-hydrolase activity"/>
    <property type="evidence" value="ECO:0007669"/>
    <property type="project" value="TreeGrafter"/>
</dbReference>
<keyword evidence="5" id="KW-1185">Reference proteome</keyword>
<protein>
    <submittedName>
        <fullName evidence="2">Nucleoside 2-deoxyribosyltransferase</fullName>
    </submittedName>
    <submittedName>
        <fullName evidence="3">PfkB carbohydrate kinase family protein</fullName>
    </submittedName>
</protein>
<dbReference type="InterPro" id="IPR029056">
    <property type="entry name" value="Ribokinase-like"/>
</dbReference>
<dbReference type="GO" id="GO:0009159">
    <property type="term" value="P:deoxyribonucleoside monophosphate catabolic process"/>
    <property type="evidence" value="ECO:0007669"/>
    <property type="project" value="TreeGrafter"/>
</dbReference>
<dbReference type="SUPFAM" id="SSF53613">
    <property type="entry name" value="Ribokinase-like"/>
    <property type="match status" value="1"/>
</dbReference>
<dbReference type="Gene3D" id="3.40.1190.20">
    <property type="match status" value="1"/>
</dbReference>
<dbReference type="EMBL" id="WBWF01000006">
    <property type="protein sequence ID" value="KAB2704006.1"/>
    <property type="molecule type" value="Genomic_DNA"/>
</dbReference>
<dbReference type="PANTHER" id="PTHR15364">
    <property type="entry name" value="2'-DEOXYNUCLEOSIDE 5'-PHOSPHATE N-HYDROLASE 1"/>
    <property type="match status" value="1"/>
</dbReference>
<dbReference type="Proteomes" id="UP000216363">
    <property type="component" value="Unassembled WGS sequence"/>
</dbReference>
<evidence type="ECO:0000313" key="4">
    <source>
        <dbReference type="Proteomes" id="UP000216363"/>
    </source>
</evidence>
<dbReference type="InterPro" id="IPR007710">
    <property type="entry name" value="Nucleoside_deoxyribTrfase"/>
</dbReference>
<dbReference type="PANTHER" id="PTHR15364:SF0">
    <property type="entry name" value="2'-DEOXYNUCLEOSIDE 5'-PHOSPHATE N-HYDROLASE 1"/>
    <property type="match status" value="1"/>
</dbReference>
<dbReference type="GO" id="GO:0016301">
    <property type="term" value="F:kinase activity"/>
    <property type="evidence" value="ECO:0007669"/>
    <property type="project" value="UniProtKB-KW"/>
</dbReference>
<proteinExistence type="predicted"/>
<dbReference type="Gene3D" id="3.40.50.450">
    <property type="match status" value="1"/>
</dbReference>
<evidence type="ECO:0000313" key="5">
    <source>
        <dbReference type="Proteomes" id="UP000435957"/>
    </source>
</evidence>
<keyword evidence="3" id="KW-0418">Kinase</keyword>
<dbReference type="RefSeq" id="WP_094513942.1">
    <property type="nucleotide sequence ID" value="NZ_JBHEEP010000009.1"/>
</dbReference>
<evidence type="ECO:0000259" key="1">
    <source>
        <dbReference type="Pfam" id="PF00294"/>
    </source>
</evidence>
<dbReference type="Pfam" id="PF00294">
    <property type="entry name" value="PfkB"/>
    <property type="match status" value="1"/>
</dbReference>
<evidence type="ECO:0000313" key="2">
    <source>
        <dbReference type="EMBL" id="KAB2704006.1"/>
    </source>
</evidence>
<dbReference type="Pfam" id="PF05014">
    <property type="entry name" value="Nuc_deoxyrib_tr"/>
    <property type="match status" value="1"/>
</dbReference>
<dbReference type="InterPro" id="IPR011611">
    <property type="entry name" value="PfkB_dom"/>
</dbReference>
<name>A0A256GXW6_9HYPH</name>